<evidence type="ECO:0000256" key="1">
    <source>
        <dbReference type="SAM" id="SignalP"/>
    </source>
</evidence>
<sequence length="323" mass="35721">MTGTIFSYTSLLPLLALSSVFATLGNSTPIMKRANVPTSKAGYNRVWYENWGHKDGITHNWVFNLGTSYPGQVAQWGTGEIQTYTNKAENIKIVNKILWITPKKKTDSKGKVTWTSGRLEGTRANKWACADGKKMVVEASIKLGSAGEAQQKGIWPAFWMLGDDFRTRGYKGWPEIGEIDIMESVNGKRQTWGLIHCGMYDGQIPIRGPCNEPDGKGGYVKGIGRGLWHTYGIEIDRTSKNWKNETITWIINGVRHHSITGSQINNASAWNYLAHQKMFILLDVAVGGGFPNGVEGGLTPYSTTIDGDSVGMQVDWVAVWQST</sequence>
<dbReference type="GO" id="GO:0004553">
    <property type="term" value="F:hydrolase activity, hydrolyzing O-glycosyl compounds"/>
    <property type="evidence" value="ECO:0007669"/>
    <property type="project" value="InterPro"/>
</dbReference>
<dbReference type="Pfam" id="PF26113">
    <property type="entry name" value="GH16_XgeA"/>
    <property type="match status" value="1"/>
</dbReference>
<organism evidence="3 4">
    <name type="scientific">Arthrobotrys musiformis</name>
    <dbReference type="NCBI Taxonomy" id="47236"/>
    <lineage>
        <taxon>Eukaryota</taxon>
        <taxon>Fungi</taxon>
        <taxon>Dikarya</taxon>
        <taxon>Ascomycota</taxon>
        <taxon>Pezizomycotina</taxon>
        <taxon>Orbiliomycetes</taxon>
        <taxon>Orbiliales</taxon>
        <taxon>Orbiliaceae</taxon>
        <taxon>Arthrobotrys</taxon>
    </lineage>
</organism>
<dbReference type="InterPro" id="IPR000757">
    <property type="entry name" value="Beta-glucanase-like"/>
</dbReference>
<evidence type="ECO:0000313" key="3">
    <source>
        <dbReference type="EMBL" id="KAK6511090.1"/>
    </source>
</evidence>
<protein>
    <recommendedName>
        <fullName evidence="2">GH16 domain-containing protein</fullName>
    </recommendedName>
</protein>
<reference evidence="3 4" key="1">
    <citation type="submission" date="2023-08" db="EMBL/GenBank/DDBJ databases">
        <authorList>
            <person name="Palmer J.M."/>
        </authorList>
    </citation>
    <scope>NUCLEOTIDE SEQUENCE [LARGE SCALE GENOMIC DNA]</scope>
    <source>
        <strain evidence="3 4">TWF481</strain>
    </source>
</reference>
<feature type="chain" id="PRO_5043440819" description="GH16 domain-containing protein" evidence="1">
    <location>
        <begin position="28"/>
        <end position="323"/>
    </location>
</feature>
<gene>
    <name evidence="3" type="ORF">TWF481_000012</name>
</gene>
<dbReference type="AlphaFoldDB" id="A0AAV9WMY5"/>
<dbReference type="InterPro" id="IPR050546">
    <property type="entry name" value="Glycosyl_Hydrlase_16"/>
</dbReference>
<feature type="domain" description="GH16" evidence="2">
    <location>
        <begin position="41"/>
        <end position="323"/>
    </location>
</feature>
<name>A0AAV9WMY5_9PEZI</name>
<dbReference type="Gene3D" id="2.60.120.200">
    <property type="match status" value="1"/>
</dbReference>
<comment type="caution">
    <text evidence="3">The sequence shown here is derived from an EMBL/GenBank/DDBJ whole genome shotgun (WGS) entry which is preliminary data.</text>
</comment>
<dbReference type="GO" id="GO:0005975">
    <property type="term" value="P:carbohydrate metabolic process"/>
    <property type="evidence" value="ECO:0007669"/>
    <property type="project" value="InterPro"/>
</dbReference>
<dbReference type="PROSITE" id="PS51762">
    <property type="entry name" value="GH16_2"/>
    <property type="match status" value="1"/>
</dbReference>
<dbReference type="Proteomes" id="UP001370758">
    <property type="component" value="Unassembled WGS sequence"/>
</dbReference>
<dbReference type="EMBL" id="JAVHJL010000001">
    <property type="protein sequence ID" value="KAK6511090.1"/>
    <property type="molecule type" value="Genomic_DNA"/>
</dbReference>
<dbReference type="InterPro" id="IPR013320">
    <property type="entry name" value="ConA-like_dom_sf"/>
</dbReference>
<dbReference type="PANTHER" id="PTHR10963">
    <property type="entry name" value="GLYCOSYL HYDROLASE-RELATED"/>
    <property type="match status" value="1"/>
</dbReference>
<keyword evidence="1" id="KW-0732">Signal</keyword>
<keyword evidence="4" id="KW-1185">Reference proteome</keyword>
<dbReference type="SUPFAM" id="SSF49899">
    <property type="entry name" value="Concanavalin A-like lectins/glucanases"/>
    <property type="match status" value="1"/>
</dbReference>
<evidence type="ECO:0000313" key="4">
    <source>
        <dbReference type="Proteomes" id="UP001370758"/>
    </source>
</evidence>
<accession>A0AAV9WMY5</accession>
<dbReference type="PANTHER" id="PTHR10963:SF60">
    <property type="entry name" value="GRAM-NEGATIVE BACTERIA-BINDING PROTEIN 1-RELATED"/>
    <property type="match status" value="1"/>
</dbReference>
<feature type="signal peptide" evidence="1">
    <location>
        <begin position="1"/>
        <end position="27"/>
    </location>
</feature>
<evidence type="ECO:0000259" key="2">
    <source>
        <dbReference type="PROSITE" id="PS51762"/>
    </source>
</evidence>
<proteinExistence type="predicted"/>